<dbReference type="InterPro" id="IPR021858">
    <property type="entry name" value="Fun_TF"/>
</dbReference>
<dbReference type="EMBL" id="EQ962659">
    <property type="protein sequence ID" value="EED12750.1"/>
    <property type="molecule type" value="Genomic_DNA"/>
</dbReference>
<evidence type="ECO:0000313" key="1">
    <source>
        <dbReference type="EMBL" id="EED12750.1"/>
    </source>
</evidence>
<dbReference type="eggNOG" id="ENOG502SP01">
    <property type="taxonomic scope" value="Eukaryota"/>
</dbReference>
<dbReference type="PANTHER" id="PTHR37540:SF5">
    <property type="entry name" value="TRANSCRIPTION FACTOR DOMAIN-CONTAINING PROTEIN"/>
    <property type="match status" value="1"/>
</dbReference>
<evidence type="ECO:0000313" key="2">
    <source>
        <dbReference type="Proteomes" id="UP000001745"/>
    </source>
</evidence>
<dbReference type="PhylomeDB" id="B8MPU2"/>
<dbReference type="STRING" id="441959.B8MPU2"/>
<dbReference type="InParanoid" id="B8MPU2"/>
<dbReference type="RefSeq" id="XP_002486861.1">
    <property type="nucleotide sequence ID" value="XM_002486816.1"/>
</dbReference>
<organism evidence="1 2">
    <name type="scientific">Talaromyces stipitatus (strain ATCC 10500 / CBS 375.48 / QM 6759 / NRRL 1006)</name>
    <name type="common">Penicillium stipitatum</name>
    <dbReference type="NCBI Taxonomy" id="441959"/>
    <lineage>
        <taxon>Eukaryota</taxon>
        <taxon>Fungi</taxon>
        <taxon>Dikarya</taxon>
        <taxon>Ascomycota</taxon>
        <taxon>Pezizomycotina</taxon>
        <taxon>Eurotiomycetes</taxon>
        <taxon>Eurotiomycetidae</taxon>
        <taxon>Eurotiales</taxon>
        <taxon>Trichocomaceae</taxon>
        <taxon>Talaromyces</taxon>
        <taxon>Talaromyces sect. Talaromyces</taxon>
    </lineage>
</organism>
<name>B8MPU2_TALSN</name>
<protein>
    <submittedName>
        <fullName evidence="1">Uncharacterized protein</fullName>
    </submittedName>
</protein>
<reference evidence="2" key="1">
    <citation type="journal article" date="2015" name="Genome Announc.">
        <title>Genome sequence of the AIDS-associated pathogen Penicillium marneffei (ATCC18224) and its near taxonomic relative Talaromyces stipitatus (ATCC10500).</title>
        <authorList>
            <person name="Nierman W.C."/>
            <person name="Fedorova-Abrams N.D."/>
            <person name="Andrianopoulos A."/>
        </authorList>
    </citation>
    <scope>NUCLEOTIDE SEQUENCE [LARGE SCALE GENOMIC DNA]</scope>
    <source>
        <strain evidence="2">ATCC 10500 / CBS 375.48 / QM 6759 / NRRL 1006</strain>
    </source>
</reference>
<sequence>MTTKSHSQQPDLIFVDGPSLNCTPTDNKSQSARSALMRRVYTDRLSRYRSEQALKLNQMLQAQRAVSTTRTTCQQDVGNEMVLRAHDTIRRNIRTLRPKGCISVSVTNECGSTVRGPRDPAANAATIPSPQSLISTGRLDPFMPNTIALGPAYNELTYHMIKVIWPAFRDVGHARRCYMSWMAEPDREILTCAYLFASSVHRDGMRIIYGPENTDFESKEQLVYKGMTLRLLRERLSGHLSSGVSDSLIMGILYLAAHPDPKAASTKRDLSPFTPPFIDLHALNIYGTCPTHPSHWRMVHQCVQLRGGIQTLKLYRLGWLLSLCDLMNAANTLTKPTYPLYDLEGRPFIRSPPLLMLRVPELARHLTYNQGFSQLRLLNPPVKSCITSVFLHLCQLSQALHTVHTSDSSMLQNLGDCRNLVHHQLLSLPSQNDPPESILDEADTSMREINQSRDIYLMCRYSALLYAIHVTFPLPRSLKNREILLSAVRTSLSRVIGSVTELTPLELLLWPSIIAAISAGDRNSNRRWFVSMVQRLCQELAIWNWAHLLGILRSFAWVDAAGNQGAFRVWTEVILGLSSCNKRVDYTEYKLPMRRMWLYGMINENDNIIDRTGRTCIHTGRCKIFEELSRRKVSIKYSSSSSSKFITPEAPSLKGSNTLFVLHCIDCGHGLMSRGKAVSAAKTPLAHTLCLEHSLLVVLNASLATTPDSKRRTGESKRGRTGRAGELLLAKSGEYRLVAGRQTTRRLVDAAEGVDVFL</sequence>
<proteinExistence type="predicted"/>
<keyword evidence="2" id="KW-1185">Reference proteome</keyword>
<dbReference type="OMA" id="FLESFAW"/>
<dbReference type="HOGENOM" id="CLU_015771_4_1_1"/>
<dbReference type="AlphaFoldDB" id="B8MPU2"/>
<dbReference type="VEuPathDB" id="FungiDB:TSTA_052710"/>
<dbReference type="GeneID" id="8098220"/>
<dbReference type="Pfam" id="PF11951">
    <property type="entry name" value="Fungal_trans_2"/>
    <property type="match status" value="1"/>
</dbReference>
<dbReference type="PANTHER" id="PTHR37540">
    <property type="entry name" value="TRANSCRIPTION FACTOR (ACR-2), PUTATIVE-RELATED-RELATED"/>
    <property type="match status" value="1"/>
</dbReference>
<dbReference type="Proteomes" id="UP000001745">
    <property type="component" value="Unassembled WGS sequence"/>
</dbReference>
<gene>
    <name evidence="1" type="ORF">TSTA_052710</name>
</gene>
<accession>B8MPU2</accession>
<dbReference type="OrthoDB" id="3469466at2759"/>